<proteinExistence type="predicted"/>
<keyword evidence="2" id="KW-1185">Reference proteome</keyword>
<protein>
    <submittedName>
        <fullName evidence="1">Phosphatase PAP2 family protein</fullName>
    </submittedName>
</protein>
<sequence length="169" mass="17800">MWPVGEEALRKLDDHGLPTSRAHPVVVATTTAARGGLLWFVVAGLLAVRRGSSRRAGVCGLVAAGAGMVSGHLLSALIRRPRPATRRLPARESLPERPTSSSFPSKHAVTAAAFTTAVALRSPKAGAAVAPLAFVVCYGRVRTHVHWPTDVFGGVALGFAVAYRLRGRH</sequence>
<name>A0ACD5BEC4_9PSEU</name>
<accession>A0ACD5BEC4</accession>
<evidence type="ECO:0000313" key="1">
    <source>
        <dbReference type="EMBL" id="WYW17618.1"/>
    </source>
</evidence>
<dbReference type="EMBL" id="CP150484">
    <property type="protein sequence ID" value="WYW17618.1"/>
    <property type="molecule type" value="Genomic_DNA"/>
</dbReference>
<dbReference type="Proteomes" id="UP001456344">
    <property type="component" value="Chromosome"/>
</dbReference>
<gene>
    <name evidence="1" type="ORF">LCL61_18885</name>
</gene>
<evidence type="ECO:0000313" key="2">
    <source>
        <dbReference type="Proteomes" id="UP001456344"/>
    </source>
</evidence>
<organism evidence="1 2">
    <name type="scientific">Amycolatopsis coloradensis</name>
    <dbReference type="NCBI Taxonomy" id="76021"/>
    <lineage>
        <taxon>Bacteria</taxon>
        <taxon>Bacillati</taxon>
        <taxon>Actinomycetota</taxon>
        <taxon>Actinomycetes</taxon>
        <taxon>Pseudonocardiales</taxon>
        <taxon>Pseudonocardiaceae</taxon>
        <taxon>Amycolatopsis</taxon>
    </lineage>
</organism>
<reference evidence="1" key="1">
    <citation type="submission" date="2023-10" db="EMBL/GenBank/DDBJ databases">
        <title>Whole genome sequencing of actinobacterial strain Amycolatopsis sp. (BCA-696) identifies the underlying plant growth-promoting genes.</title>
        <authorList>
            <person name="Gandham P."/>
            <person name="Vadla N."/>
            <person name="Saji A."/>
            <person name="Srinivas V."/>
            <person name="Ruperao P."/>
            <person name="Selvanayagam S."/>
            <person name="Saxena R.K."/>
            <person name="Rathore A."/>
            <person name="Gopalakrishnan S."/>
            <person name="Thakur V."/>
        </authorList>
    </citation>
    <scope>NUCLEOTIDE SEQUENCE</scope>
    <source>
        <strain evidence="1">BCA-696</strain>
    </source>
</reference>